<dbReference type="Gene3D" id="3.50.50.60">
    <property type="entry name" value="FAD/NAD(P)-binding domain"/>
    <property type="match status" value="2"/>
</dbReference>
<name>A0A286GTJ8_9BACT</name>
<dbReference type="Pfam" id="PF13738">
    <property type="entry name" value="Pyr_redox_3"/>
    <property type="match status" value="1"/>
</dbReference>
<dbReference type="Proteomes" id="UP000219452">
    <property type="component" value="Unassembled WGS sequence"/>
</dbReference>
<accession>A0A286GTJ8</accession>
<dbReference type="PANTHER" id="PTHR43539:SF78">
    <property type="entry name" value="FLAVIN-CONTAINING MONOOXYGENASE"/>
    <property type="match status" value="1"/>
</dbReference>
<dbReference type="EMBL" id="OCNH01000008">
    <property type="protein sequence ID" value="SOD98526.1"/>
    <property type="molecule type" value="Genomic_DNA"/>
</dbReference>
<evidence type="ECO:0000313" key="2">
    <source>
        <dbReference type="EMBL" id="SOD98526.1"/>
    </source>
</evidence>
<dbReference type="GO" id="GO:0050660">
    <property type="term" value="F:flavin adenine dinucleotide binding"/>
    <property type="evidence" value="ECO:0007669"/>
    <property type="project" value="TreeGrafter"/>
</dbReference>
<dbReference type="OrthoDB" id="9778740at2"/>
<dbReference type="PANTHER" id="PTHR43539">
    <property type="entry name" value="FLAVIN-BINDING MONOOXYGENASE-LIKE PROTEIN (AFU_ORTHOLOGUE AFUA_4G09220)"/>
    <property type="match status" value="1"/>
</dbReference>
<dbReference type="RefSeq" id="WP_097131356.1">
    <property type="nucleotide sequence ID" value="NZ_OCNH01000008.1"/>
</dbReference>
<keyword evidence="1" id="KW-0560">Oxidoreductase</keyword>
<dbReference type="InterPro" id="IPR036188">
    <property type="entry name" value="FAD/NAD-bd_sf"/>
</dbReference>
<sequence>MIKPVLDVIVVGAGHAGIGVSYYLTKQGVPHLVFEQGRIGETWRSQRWDSFKMNSANKLNLLPQQAPYFDDPDAFAGATEFALALETYAHQESLPVKEYCPVVSVHTDQERAVFRVTVSQEGKETVYLSRRLVIASGGQNKIWVPDFANHLAKSVMQLHASEYKNAHQLPAGNVLVVGSGQSGTQIAQDLLHSGRHVFLSTARVGRIPRRYRGKDIFDWLVKIGFYNTPTEEVTDPSLLKVKNPQVSGAGQRGKTSSLQSLARSGAIILGRADRAEANTIFFQPNSSSNVRYADEFSQHVKQLIDEYIQKNKVLAPLADIDLDDVPDEEAACASDLTQLNLVQVAITSIIWTTGFSGDFSYLPLPVLSDEQLPKHRNGIGTVDGLYFIGLPWLRKRQSAIILGIKEDAEFIVSHIVNSSLSGKR</sequence>
<gene>
    <name evidence="2" type="ORF">SAMN06269250_6132</name>
</gene>
<keyword evidence="3" id="KW-1185">Reference proteome</keyword>
<proteinExistence type="predicted"/>
<dbReference type="GO" id="GO:0004497">
    <property type="term" value="F:monooxygenase activity"/>
    <property type="evidence" value="ECO:0007669"/>
    <property type="project" value="TreeGrafter"/>
</dbReference>
<evidence type="ECO:0000256" key="1">
    <source>
        <dbReference type="ARBA" id="ARBA00023002"/>
    </source>
</evidence>
<evidence type="ECO:0000313" key="3">
    <source>
        <dbReference type="Proteomes" id="UP000219452"/>
    </source>
</evidence>
<organism evidence="2 3">
    <name type="scientific">Spirosoma fluviale</name>
    <dbReference type="NCBI Taxonomy" id="1597977"/>
    <lineage>
        <taxon>Bacteria</taxon>
        <taxon>Pseudomonadati</taxon>
        <taxon>Bacteroidota</taxon>
        <taxon>Cytophagia</taxon>
        <taxon>Cytophagales</taxon>
        <taxon>Cytophagaceae</taxon>
        <taxon>Spirosoma</taxon>
    </lineage>
</organism>
<dbReference type="SUPFAM" id="SSF51905">
    <property type="entry name" value="FAD/NAD(P)-binding domain"/>
    <property type="match status" value="1"/>
</dbReference>
<dbReference type="PRINTS" id="PR00411">
    <property type="entry name" value="PNDRDTASEI"/>
</dbReference>
<dbReference type="InterPro" id="IPR050982">
    <property type="entry name" value="Auxin_biosynth/cation_transpt"/>
</dbReference>
<dbReference type="AlphaFoldDB" id="A0A286GTJ8"/>
<reference evidence="3" key="1">
    <citation type="submission" date="2017-09" db="EMBL/GenBank/DDBJ databases">
        <authorList>
            <person name="Varghese N."/>
            <person name="Submissions S."/>
        </authorList>
    </citation>
    <scope>NUCLEOTIDE SEQUENCE [LARGE SCALE GENOMIC DNA]</scope>
    <source>
        <strain evidence="3">DSM 29961</strain>
    </source>
</reference>
<protein>
    <submittedName>
        <fullName evidence="2">Putative flavoprotein involved in K+ transport</fullName>
    </submittedName>
</protein>